<protein>
    <recommendedName>
        <fullName evidence="3">C3H1-type domain-containing protein</fullName>
    </recommendedName>
</protein>
<reference evidence="4" key="1">
    <citation type="submission" date="2020-01" db="EMBL/GenBank/DDBJ databases">
        <authorList>
            <person name="Feng Z.H.Z."/>
        </authorList>
    </citation>
    <scope>NUCLEOTIDE SEQUENCE</scope>
    <source>
        <strain evidence="4">CBS107.38</strain>
    </source>
</reference>
<comment type="caution">
    <text evidence="4">The sequence shown here is derived from an EMBL/GenBank/DDBJ whole genome shotgun (WGS) entry which is preliminary data.</text>
</comment>
<keyword evidence="5" id="KW-1185">Reference proteome</keyword>
<evidence type="ECO:0000256" key="2">
    <source>
        <dbReference type="SAM" id="MobiDB-lite"/>
    </source>
</evidence>
<organism evidence="4 5">
    <name type="scientific">Alternaria burnsii</name>
    <dbReference type="NCBI Taxonomy" id="1187904"/>
    <lineage>
        <taxon>Eukaryota</taxon>
        <taxon>Fungi</taxon>
        <taxon>Dikarya</taxon>
        <taxon>Ascomycota</taxon>
        <taxon>Pezizomycotina</taxon>
        <taxon>Dothideomycetes</taxon>
        <taxon>Pleosporomycetidae</taxon>
        <taxon>Pleosporales</taxon>
        <taxon>Pleosporineae</taxon>
        <taxon>Pleosporaceae</taxon>
        <taxon>Alternaria</taxon>
        <taxon>Alternaria sect. Alternaria</taxon>
    </lineage>
</organism>
<feature type="compositionally biased region" description="Basic and acidic residues" evidence="2">
    <location>
        <begin position="623"/>
        <end position="660"/>
    </location>
</feature>
<feature type="domain" description="C3H1-type" evidence="3">
    <location>
        <begin position="447"/>
        <end position="475"/>
    </location>
</feature>
<reference evidence="4" key="2">
    <citation type="submission" date="2020-08" db="EMBL/GenBank/DDBJ databases">
        <title>Draft Genome Sequence of Cumin Blight Pathogen Alternaria burnsii.</title>
        <authorList>
            <person name="Feng Z."/>
        </authorList>
    </citation>
    <scope>NUCLEOTIDE SEQUENCE</scope>
    <source>
        <strain evidence="4">CBS107.38</strain>
    </source>
</reference>
<dbReference type="EMBL" id="JAAABM010000005">
    <property type="protein sequence ID" value="KAF7677705.1"/>
    <property type="molecule type" value="Genomic_DNA"/>
</dbReference>
<dbReference type="InterPro" id="IPR000571">
    <property type="entry name" value="Znf_CCCH"/>
</dbReference>
<feature type="zinc finger region" description="C3H1-type" evidence="1">
    <location>
        <begin position="447"/>
        <end position="475"/>
    </location>
</feature>
<evidence type="ECO:0000259" key="3">
    <source>
        <dbReference type="PROSITE" id="PS50103"/>
    </source>
</evidence>
<keyword evidence="1" id="KW-0862">Zinc</keyword>
<gene>
    <name evidence="4" type="ORF">GT037_004564</name>
</gene>
<feature type="region of interest" description="Disordered" evidence="2">
    <location>
        <begin position="620"/>
        <end position="675"/>
    </location>
</feature>
<dbReference type="RefSeq" id="XP_038787883.1">
    <property type="nucleotide sequence ID" value="XM_038929611.1"/>
</dbReference>
<proteinExistence type="predicted"/>
<dbReference type="AlphaFoldDB" id="A0A8H7BAM4"/>
<keyword evidence="1" id="KW-0479">Metal-binding</keyword>
<feature type="region of interest" description="Disordered" evidence="2">
    <location>
        <begin position="96"/>
        <end position="135"/>
    </location>
</feature>
<evidence type="ECO:0000313" key="4">
    <source>
        <dbReference type="EMBL" id="KAF7677705.1"/>
    </source>
</evidence>
<evidence type="ECO:0000256" key="1">
    <source>
        <dbReference type="PROSITE-ProRule" id="PRU00723"/>
    </source>
</evidence>
<keyword evidence="1" id="KW-0863">Zinc-finger</keyword>
<name>A0A8H7BAM4_9PLEO</name>
<accession>A0A8H7BAM4</accession>
<sequence>MSYALSSHLCDTNLLVEKLSHIPSYTQRVNLRELELPAACNFSNRATSRHPLFRFAPKPLQDREDSNHPLYIQRFQPDHTIQLRKPLRTPRSPFEVFSRHHGRQEAHPLRTRHSPGPQGDKRTKTKGSPTIKEDDAAFAPQPDVFEISEAVVSVEASVEAEKAIVPFASTTEPNTKEKHEDDVDWPDDECETVDDGEAAKKTFPESEAASEYDIEFITGDEADITLVGSEDDIEQVEIEKPVREEPLLCNKLSAEIAKPVLKFTKNAVDREKKVAEKDDSDTKVKVATGAFKEKKKSEEDQAIKRQESNDAYSAEGRNIIFKGIETSLQFADLAMWVGLAAVGTTETRHITVDGVTIQVTVKLLEANVNKEIDFADGAGDTVLPTTKTCPQFAVNTAFASKSGETSSTRISHSTTPSIVINKGKLITCRFGVGCKKQATCMFDHSRPPPKKMCSFVNINMGCSKGSRCIYTHEHEGQMCPFGTVRKECPNTFKCSFLHIDDDPPIKKEELSEFQVPYAPVVCEASAADIAERAAINRASREASAAGAPPQNAPTAFKLSIFRRNYQPPTYLNQQQLQPQQWQATPGFAPPPVQFIPSLSGYNSSQGRYVPAQATYHPQQGFLRSDDAGNQQHDRGHDRRRGRGDSRTHGEIGRGKVRQNDRQQSGSGGVGQRWDIKVRGAAEIASPGVDDSRINVQGSSKKA</sequence>
<dbReference type="PROSITE" id="PS50103">
    <property type="entry name" value="ZF_C3H1"/>
    <property type="match status" value="1"/>
</dbReference>
<dbReference type="Proteomes" id="UP000596902">
    <property type="component" value="Unassembled WGS sequence"/>
</dbReference>
<dbReference type="GO" id="GO:0008270">
    <property type="term" value="F:zinc ion binding"/>
    <property type="evidence" value="ECO:0007669"/>
    <property type="project" value="UniProtKB-KW"/>
</dbReference>
<evidence type="ECO:0000313" key="5">
    <source>
        <dbReference type="Proteomes" id="UP000596902"/>
    </source>
</evidence>
<dbReference type="GeneID" id="62202789"/>